<reference evidence="2" key="1">
    <citation type="submission" date="2023-07" db="EMBL/GenBank/DDBJ databases">
        <title>Genomic Encyclopedia of Type Strains, Phase IV (KMG-IV): sequencing the most valuable type-strain genomes for metagenomic binning, comparative biology and taxonomic classification.</title>
        <authorList>
            <person name="Goeker M."/>
        </authorList>
    </citation>
    <scope>NUCLEOTIDE SEQUENCE</scope>
    <source>
        <strain evidence="2">DSM 19569</strain>
    </source>
</reference>
<keyword evidence="1" id="KW-0472">Membrane</keyword>
<proteinExistence type="predicted"/>
<name>A0AAJ1TXT4_9HYPH</name>
<evidence type="ECO:0000313" key="2">
    <source>
        <dbReference type="EMBL" id="MDQ0546744.1"/>
    </source>
</evidence>
<feature type="transmembrane region" description="Helical" evidence="1">
    <location>
        <begin position="15"/>
        <end position="37"/>
    </location>
</feature>
<sequence>MLDHAVTGPTLGVDRISLCLIVGLVAAEATVLLGLFWI</sequence>
<dbReference type="EMBL" id="JAUSWL010000017">
    <property type="protein sequence ID" value="MDQ0546744.1"/>
    <property type="molecule type" value="Genomic_DNA"/>
</dbReference>
<organism evidence="2 3">
    <name type="scientific">Methylobacterium brachiatum</name>
    <dbReference type="NCBI Taxonomy" id="269660"/>
    <lineage>
        <taxon>Bacteria</taxon>
        <taxon>Pseudomonadati</taxon>
        <taxon>Pseudomonadota</taxon>
        <taxon>Alphaproteobacteria</taxon>
        <taxon>Hyphomicrobiales</taxon>
        <taxon>Methylobacteriaceae</taxon>
        <taxon>Methylobacterium</taxon>
    </lineage>
</organism>
<evidence type="ECO:0000313" key="3">
    <source>
        <dbReference type="Proteomes" id="UP001223420"/>
    </source>
</evidence>
<gene>
    <name evidence="2" type="ORF">QO001_005696</name>
</gene>
<keyword evidence="1" id="KW-1133">Transmembrane helix</keyword>
<dbReference type="Proteomes" id="UP001223420">
    <property type="component" value="Unassembled WGS sequence"/>
</dbReference>
<evidence type="ECO:0000256" key="1">
    <source>
        <dbReference type="SAM" id="Phobius"/>
    </source>
</evidence>
<dbReference type="AlphaFoldDB" id="A0AAJ1TXT4"/>
<keyword evidence="1" id="KW-0812">Transmembrane</keyword>
<protein>
    <submittedName>
        <fullName evidence="2">Uncharacterized protein</fullName>
    </submittedName>
</protein>
<comment type="caution">
    <text evidence="2">The sequence shown here is derived from an EMBL/GenBank/DDBJ whole genome shotgun (WGS) entry which is preliminary data.</text>
</comment>
<accession>A0AAJ1TXT4</accession>